<dbReference type="InterPro" id="IPR011838">
    <property type="entry name" value="Pullulan_Gpos"/>
</dbReference>
<dbReference type="CDD" id="cd10315">
    <property type="entry name" value="CBM41_pullulanase"/>
    <property type="match status" value="2"/>
</dbReference>
<dbReference type="Gene3D" id="2.60.40.1180">
    <property type="entry name" value="Golgi alpha-mannosidase II"/>
    <property type="match status" value="1"/>
</dbReference>
<evidence type="ECO:0000313" key="12">
    <source>
        <dbReference type="Proteomes" id="UP000593626"/>
    </source>
</evidence>
<dbReference type="InterPro" id="IPR013780">
    <property type="entry name" value="Glyco_hydro_b"/>
</dbReference>
<dbReference type="GO" id="GO:0005975">
    <property type="term" value="P:carbohydrate metabolic process"/>
    <property type="evidence" value="ECO:0007669"/>
    <property type="project" value="InterPro"/>
</dbReference>
<evidence type="ECO:0000256" key="1">
    <source>
        <dbReference type="ARBA" id="ARBA00008061"/>
    </source>
</evidence>
<evidence type="ECO:0000256" key="9">
    <source>
        <dbReference type="ARBA" id="ARBA00031076"/>
    </source>
</evidence>
<dbReference type="SUPFAM" id="SSF49452">
    <property type="entry name" value="Starch-binding domain-like"/>
    <property type="match status" value="2"/>
</dbReference>
<dbReference type="Gene3D" id="2.60.40.1110">
    <property type="match status" value="2"/>
</dbReference>
<dbReference type="Gene3D" id="3.20.20.80">
    <property type="entry name" value="Glycosidases"/>
    <property type="match status" value="1"/>
</dbReference>
<evidence type="ECO:0000256" key="6">
    <source>
        <dbReference type="ARBA" id="ARBA00023965"/>
    </source>
</evidence>
<keyword evidence="3 11" id="KW-0378">Hydrolase</keyword>
<dbReference type="Pfam" id="PF18033">
    <property type="entry name" value="SpuA_C"/>
    <property type="match status" value="1"/>
</dbReference>
<dbReference type="KEGG" id="mcui:G8O30_11915"/>
<protein>
    <recommendedName>
        <fullName evidence="7">pullulanase</fullName>
        <ecNumber evidence="7">3.2.1.41</ecNumber>
    </recommendedName>
    <alternativeName>
        <fullName evidence="8">Alpha-dextrin endo-1,6-alpha-glucosidase</fullName>
    </alternativeName>
    <alternativeName>
        <fullName evidence="9">Pullulan 6-glucanohydrolase</fullName>
    </alternativeName>
</protein>
<dbReference type="InterPro" id="IPR017853">
    <property type="entry name" value="GH"/>
</dbReference>
<dbReference type="Gene3D" id="2.60.40.10">
    <property type="entry name" value="Immunoglobulins"/>
    <property type="match status" value="1"/>
</dbReference>
<dbReference type="GO" id="GO:0030246">
    <property type="term" value="F:carbohydrate binding"/>
    <property type="evidence" value="ECO:0007669"/>
    <property type="project" value="InterPro"/>
</dbReference>
<comment type="catalytic activity">
    <reaction evidence="6">
        <text>Hydrolysis of (1-&gt;6)-alpha-D-glucosidic linkages in pullulan, amylopectin and glycogen, and in the alpha- and beta-limit dextrins of amylopectin and glycogen.</text>
        <dbReference type="EC" id="3.2.1.41"/>
    </reaction>
</comment>
<dbReference type="SUPFAM" id="SSF81296">
    <property type="entry name" value="E set domains"/>
    <property type="match status" value="1"/>
</dbReference>
<evidence type="ECO:0000256" key="4">
    <source>
        <dbReference type="ARBA" id="ARBA00022837"/>
    </source>
</evidence>
<dbReference type="Gene3D" id="2.60.40.1220">
    <property type="match status" value="1"/>
</dbReference>
<keyword evidence="2" id="KW-0732">Signal</keyword>
<evidence type="ECO:0000313" key="11">
    <source>
        <dbReference type="EMBL" id="QPC47608.1"/>
    </source>
</evidence>
<gene>
    <name evidence="11" type="ORF">G8O30_11915</name>
</gene>
<evidence type="ECO:0000256" key="3">
    <source>
        <dbReference type="ARBA" id="ARBA00022801"/>
    </source>
</evidence>
<dbReference type="RefSeq" id="WP_239672279.1">
    <property type="nucleotide sequence ID" value="NZ_CP049742.1"/>
</dbReference>
<dbReference type="EMBL" id="CP049742">
    <property type="protein sequence ID" value="QPC47608.1"/>
    <property type="molecule type" value="Genomic_DNA"/>
</dbReference>
<dbReference type="CDD" id="cd02860">
    <property type="entry name" value="E_set_Pullulanase"/>
    <property type="match status" value="1"/>
</dbReference>
<dbReference type="InterPro" id="IPR004193">
    <property type="entry name" value="Glyco_hydro_13_N"/>
</dbReference>
<evidence type="ECO:0000256" key="2">
    <source>
        <dbReference type="ARBA" id="ARBA00022729"/>
    </source>
</evidence>
<comment type="similarity">
    <text evidence="1">Belongs to the glycosyl hydrolase 13 family.</text>
</comment>
<keyword evidence="12" id="KW-1185">Reference proteome</keyword>
<evidence type="ECO:0000256" key="5">
    <source>
        <dbReference type="ARBA" id="ARBA00023295"/>
    </source>
</evidence>
<keyword evidence="5 11" id="KW-0326">Glycosidase</keyword>
<dbReference type="Pfam" id="PF00128">
    <property type="entry name" value="Alpha-amylase"/>
    <property type="match status" value="1"/>
</dbReference>
<evidence type="ECO:0000259" key="10">
    <source>
        <dbReference type="SMART" id="SM00642"/>
    </source>
</evidence>
<dbReference type="InterPro" id="IPR040806">
    <property type="entry name" value="SpuA_C"/>
</dbReference>
<dbReference type="PANTHER" id="PTHR43002">
    <property type="entry name" value="GLYCOGEN DEBRANCHING ENZYME"/>
    <property type="match status" value="1"/>
</dbReference>
<dbReference type="InterPro" id="IPR013784">
    <property type="entry name" value="Carb-bd-like_fold"/>
</dbReference>
<dbReference type="InterPro" id="IPR006047">
    <property type="entry name" value="GH13_cat_dom"/>
</dbReference>
<dbReference type="Proteomes" id="UP000593626">
    <property type="component" value="Chromosome"/>
</dbReference>
<dbReference type="InterPro" id="IPR014756">
    <property type="entry name" value="Ig_E-set"/>
</dbReference>
<keyword evidence="4" id="KW-0106">Calcium</keyword>
<dbReference type="Pfam" id="PF03714">
    <property type="entry name" value="PUD"/>
    <property type="match status" value="2"/>
</dbReference>
<dbReference type="InterPro" id="IPR014755">
    <property type="entry name" value="Cu-Rt/internalin_Ig-like"/>
</dbReference>
<dbReference type="NCBIfam" id="TIGR02102">
    <property type="entry name" value="pullulan_Gpos"/>
    <property type="match status" value="1"/>
</dbReference>
<dbReference type="EC" id="3.2.1.41" evidence="7"/>
<sequence length="1051" mass="118073">MGKNRSKQFLSILLAFILVFSGFASFIPTVGFANDGSSTEEGEIPADTLRIHYQRTDDNYKNLGLWLWGEVAAPSENWPTGGTAFNEANKTDYGIYIDVPLKKGAKNVNFLVLNTSSGDKDGGDKAVELFVPELKEVWIQQGSDEVLLYEPVELPKDTIRIHYEREDGNYDSWGLWNWSDVANPSDGWPNGALDASGIGKYGAYYDLSLKEAAERIGFLFVNKAGGGQSPDYNYNSITQNQIFIKDGDSKVYDNPYGAVPTVLLGAEQISNEKLELSFSRTDELTEQSLLEGLTVKDKNKKEATITSVKVLDDLRVEVTGDFSAETAPYTISYGNNSITSLSGWRFIDEEFAYDGELGAKLHPNGSATLKLWSPKADKVEAILYDKKDQNKVIGNFEMTLGDRGVWSIKLDRKLTGLKSTKGYFYQYKITHGDDVKIALDPYAKSMAAWKNPDDLTTAKPEEKYGKAAIIDVSKIGPKLKYAEIPGFEKREDTIIYEAHVRDFTSDPTINKELKAQFGTFAAFAEKLDYIEDLGVTHIQLLPVMSYYFGDELKNDERMLEYESTNTNYNWGYDPHSYFSLSGMYSQDPTNPEKRIEEFKRLINEIHKRGMGVVLDVVYNHTAQVGIFEDLVPNYYHFMDADGTPRTSFGGGRLGTTHAMSRKVLVDSIKYWVDEFKVDGFRFDMMGDHDAESIQVAFDEAKKLNPNIVMIGEGWVTFAGDEGKPVQAADQQWMQYTEAVGSFSDEIRNELKSGFGSEGQPRFLTNGARNVQQIFENIKGQPRNFLADQPGDVVQYIEAHDNLTLYDVIAQSIKNDPAKQDKEIHQRIRLGNSIILTSQGTAFLHAGQEFGRTKQFLAETTEAPYKSTYMTDENGEPFENPYFIHDSYDSSDIINRLDWQKATNKKLYPENNLTREFTTGLIKLRRSTDAFRLGSKELVDKNVNLLTGPELKEQDLFVAYSNEATNGDKYYVFVNTDMNKRTLTFNQDVTAGTVLVDSDEAGVKEVKKKSGFTLNNKSITLDPLTTVVIKVENDKEYSGKSGDAPGRQKGKN</sequence>
<dbReference type="InterPro" id="IPR013783">
    <property type="entry name" value="Ig-like_fold"/>
</dbReference>
<proteinExistence type="inferred from homology"/>
<dbReference type="SMART" id="SM00642">
    <property type="entry name" value="Aamy"/>
    <property type="match status" value="1"/>
</dbReference>
<accession>A0A7S8CD57</accession>
<reference evidence="11 12" key="1">
    <citation type="submission" date="2019-07" db="EMBL/GenBank/DDBJ databases">
        <title>Genome sequence of 2 isolates from Red Sea Mangroves.</title>
        <authorList>
            <person name="Sefrji F."/>
            <person name="Michoud G."/>
            <person name="Merlino G."/>
            <person name="Daffonchio D."/>
        </authorList>
    </citation>
    <scope>NUCLEOTIDE SEQUENCE [LARGE SCALE GENOMIC DNA]</scope>
    <source>
        <strain evidence="11 12">R1DC41</strain>
    </source>
</reference>
<dbReference type="GO" id="GO:0051060">
    <property type="term" value="F:pullulanase activity"/>
    <property type="evidence" value="ECO:0007669"/>
    <property type="project" value="UniProtKB-EC"/>
</dbReference>
<dbReference type="SUPFAM" id="SSF51445">
    <property type="entry name" value="(Trans)glycosidases"/>
    <property type="match status" value="1"/>
</dbReference>
<name>A0A7S8CD57_9BACI</name>
<dbReference type="InterPro" id="IPR005323">
    <property type="entry name" value="CBM41_pullulanase"/>
</dbReference>
<dbReference type="CDD" id="cd11341">
    <property type="entry name" value="AmyAc_Pullulanase_LD-like"/>
    <property type="match status" value="1"/>
</dbReference>
<dbReference type="AlphaFoldDB" id="A0A7S8CD57"/>
<organism evidence="11 12">
    <name type="scientific">Mangrovibacillus cuniculi</name>
    <dbReference type="NCBI Taxonomy" id="2593652"/>
    <lineage>
        <taxon>Bacteria</taxon>
        <taxon>Bacillati</taxon>
        <taxon>Bacillota</taxon>
        <taxon>Bacilli</taxon>
        <taxon>Bacillales</taxon>
        <taxon>Bacillaceae</taxon>
        <taxon>Mangrovibacillus</taxon>
    </lineage>
</organism>
<feature type="domain" description="Glycosyl hydrolase family 13 catalytic" evidence="10">
    <location>
        <begin position="497"/>
        <end position="924"/>
    </location>
</feature>
<evidence type="ECO:0000256" key="7">
    <source>
        <dbReference type="ARBA" id="ARBA00024062"/>
    </source>
</evidence>
<evidence type="ECO:0000256" key="8">
    <source>
        <dbReference type="ARBA" id="ARBA00029618"/>
    </source>
</evidence>
<dbReference type="Pfam" id="PF02922">
    <property type="entry name" value="CBM_48"/>
    <property type="match status" value="1"/>
</dbReference>